<dbReference type="InterPro" id="IPR000277">
    <property type="entry name" value="Cys/Met-Metab_PyrdxlP-dep_enz"/>
</dbReference>
<dbReference type="CDD" id="cd00614">
    <property type="entry name" value="CGS_like"/>
    <property type="match status" value="1"/>
</dbReference>
<dbReference type="InterPro" id="IPR015421">
    <property type="entry name" value="PyrdxlP-dep_Trfase_major"/>
</dbReference>
<comment type="caution">
    <text evidence="5">The sequence shown here is derived from an EMBL/GenBank/DDBJ whole genome shotgun (WGS) entry which is preliminary data.</text>
</comment>
<dbReference type="Gene3D" id="3.40.640.10">
    <property type="entry name" value="Type I PLP-dependent aspartate aminotransferase-like (Major domain)"/>
    <property type="match status" value="1"/>
</dbReference>
<dbReference type="InterPro" id="IPR015422">
    <property type="entry name" value="PyrdxlP-dep_Trfase_small"/>
</dbReference>
<dbReference type="RefSeq" id="WP_189351368.1">
    <property type="nucleotide sequence ID" value="NZ_BMXK01000015.1"/>
</dbReference>
<evidence type="ECO:0000256" key="2">
    <source>
        <dbReference type="ARBA" id="ARBA00009077"/>
    </source>
</evidence>
<dbReference type="PROSITE" id="PS00868">
    <property type="entry name" value="CYS_MET_METAB_PP"/>
    <property type="match status" value="1"/>
</dbReference>
<reference evidence="6" key="1">
    <citation type="journal article" date="2019" name="Int. J. Syst. Evol. Microbiol.">
        <title>The Global Catalogue of Microorganisms (GCM) 10K type strain sequencing project: providing services to taxonomists for standard genome sequencing and annotation.</title>
        <authorList>
            <consortium name="The Broad Institute Genomics Platform"/>
            <consortium name="The Broad Institute Genome Sequencing Center for Infectious Disease"/>
            <person name="Wu L."/>
            <person name="Ma J."/>
        </authorList>
    </citation>
    <scope>NUCLEOTIDE SEQUENCE [LARGE SCALE GENOMIC DNA]</scope>
    <source>
        <strain evidence="6">KCTC 19466</strain>
    </source>
</reference>
<evidence type="ECO:0000256" key="4">
    <source>
        <dbReference type="RuleBase" id="RU362118"/>
    </source>
</evidence>
<dbReference type="PIRSF" id="PIRSF001434">
    <property type="entry name" value="CGS"/>
    <property type="match status" value="1"/>
</dbReference>
<dbReference type="PANTHER" id="PTHR11808:SF15">
    <property type="entry name" value="CYSTATHIONINE GAMMA-LYASE"/>
    <property type="match status" value="1"/>
</dbReference>
<dbReference type="EMBL" id="BMXK01000015">
    <property type="protein sequence ID" value="GHD12887.1"/>
    <property type="molecule type" value="Genomic_DNA"/>
</dbReference>
<gene>
    <name evidence="5" type="ORF">GCM10008096_28620</name>
</gene>
<dbReference type="Pfam" id="PF01053">
    <property type="entry name" value="Cys_Met_Meta_PP"/>
    <property type="match status" value="1"/>
</dbReference>
<protein>
    <submittedName>
        <fullName evidence="5">Cystathionine gamma-synthase</fullName>
    </submittedName>
</protein>
<accession>A0ABQ3GKN5</accession>
<keyword evidence="6" id="KW-1185">Reference proteome</keyword>
<dbReference type="Proteomes" id="UP000642819">
    <property type="component" value="Unassembled WGS sequence"/>
</dbReference>
<organism evidence="5 6">
    <name type="scientific">Zhihengliuella salsuginis</name>
    <dbReference type="NCBI Taxonomy" id="578222"/>
    <lineage>
        <taxon>Bacteria</taxon>
        <taxon>Bacillati</taxon>
        <taxon>Actinomycetota</taxon>
        <taxon>Actinomycetes</taxon>
        <taxon>Micrococcales</taxon>
        <taxon>Micrococcaceae</taxon>
        <taxon>Zhihengliuella</taxon>
    </lineage>
</organism>
<comment type="similarity">
    <text evidence="2 4">Belongs to the trans-sulfuration enzymes family.</text>
</comment>
<evidence type="ECO:0000313" key="5">
    <source>
        <dbReference type="EMBL" id="GHD12887.1"/>
    </source>
</evidence>
<dbReference type="InterPro" id="IPR015424">
    <property type="entry name" value="PyrdxlP-dep_Trfase"/>
</dbReference>
<evidence type="ECO:0000256" key="1">
    <source>
        <dbReference type="ARBA" id="ARBA00001933"/>
    </source>
</evidence>
<evidence type="ECO:0000313" key="6">
    <source>
        <dbReference type="Proteomes" id="UP000642819"/>
    </source>
</evidence>
<dbReference type="SUPFAM" id="SSF53383">
    <property type="entry name" value="PLP-dependent transferases"/>
    <property type="match status" value="1"/>
</dbReference>
<proteinExistence type="inferred from homology"/>
<sequence>MTEPASPAPHDPAREFAADSLVVSLGRPPHALDEPVNPPIVLSSTFHGLGGPGEGEKGYGRFTNPTWDPLEEALGTLEASDLPGLLYASGMGAIAAAMSLMPLNATLVMPRHSYSGSLSIVKDLETRAALTVRHADIADTGATLELLDGADMLWVESPTNPMLEVADLPALIAAAKERGILTVVDNTFCTPLLQQPLSVGADVVVHSATKYLGGHSDVIMGAVVTGREDLREKLHAYRTLHGAIPGPFETWLTLRGLRTLAVRTERSQATAHILAERLAGHPAVARVRYPGLAADPGHQRAREQMRGFGSVVSFEVDPAFAAAPAGSGEAADAVMAALRFWTPATSLGGVESLAERRRRHAAEPESVPADLIRLSVGIENAEDLWADLEQALDAARAAGAAAGATS</sequence>
<dbReference type="PANTHER" id="PTHR11808">
    <property type="entry name" value="TRANS-SULFURATION ENZYME FAMILY MEMBER"/>
    <property type="match status" value="1"/>
</dbReference>
<dbReference type="Gene3D" id="3.90.1150.10">
    <property type="entry name" value="Aspartate Aminotransferase, domain 1"/>
    <property type="match status" value="1"/>
</dbReference>
<dbReference type="InterPro" id="IPR054542">
    <property type="entry name" value="Cys_met_metab_PP"/>
</dbReference>
<name>A0ABQ3GKN5_9MICC</name>
<evidence type="ECO:0000256" key="3">
    <source>
        <dbReference type="ARBA" id="ARBA00022898"/>
    </source>
</evidence>
<comment type="cofactor">
    <cofactor evidence="1 4">
        <name>pyridoxal 5'-phosphate</name>
        <dbReference type="ChEBI" id="CHEBI:597326"/>
    </cofactor>
</comment>
<keyword evidence="3 4" id="KW-0663">Pyridoxal phosphate</keyword>